<dbReference type="InterPro" id="IPR027417">
    <property type="entry name" value="P-loop_NTPase"/>
</dbReference>
<comment type="subcellular location">
    <subcellularLocation>
        <location evidence="1">Nucleus</location>
    </subcellularLocation>
</comment>
<feature type="region of interest" description="Disordered" evidence="13">
    <location>
        <begin position="1"/>
        <end position="73"/>
    </location>
</feature>
<dbReference type="Proteomes" id="UP000825935">
    <property type="component" value="Chromosome 36"/>
</dbReference>
<evidence type="ECO:0000256" key="6">
    <source>
        <dbReference type="ARBA" id="ARBA00022763"/>
    </source>
</evidence>
<keyword evidence="16" id="KW-1185">Reference proteome</keyword>
<reference evidence="15" key="1">
    <citation type="submission" date="2021-08" db="EMBL/GenBank/DDBJ databases">
        <title>WGS assembly of Ceratopteris richardii.</title>
        <authorList>
            <person name="Marchant D.B."/>
            <person name="Chen G."/>
            <person name="Jenkins J."/>
            <person name="Shu S."/>
            <person name="Leebens-Mack J."/>
            <person name="Grimwood J."/>
            <person name="Schmutz J."/>
            <person name="Soltis P."/>
            <person name="Soltis D."/>
            <person name="Chen Z.-H."/>
        </authorList>
    </citation>
    <scope>NUCLEOTIDE SEQUENCE</scope>
    <source>
        <strain evidence="15">Whitten #5841</strain>
        <tissue evidence="15">Leaf</tissue>
    </source>
</reference>
<dbReference type="Gene3D" id="3.30.420.110">
    <property type="entry name" value="MutS, connector domain"/>
    <property type="match status" value="1"/>
</dbReference>
<keyword evidence="9" id="KW-0234">DNA repair</keyword>
<dbReference type="InterPro" id="IPR007861">
    <property type="entry name" value="DNA_mismatch_repair_MutS_clamp"/>
</dbReference>
<dbReference type="GO" id="GO:0140664">
    <property type="term" value="F:ATP-dependent DNA damage sensor activity"/>
    <property type="evidence" value="ECO:0007669"/>
    <property type="project" value="InterPro"/>
</dbReference>
<dbReference type="Pfam" id="PF00488">
    <property type="entry name" value="MutS_V"/>
    <property type="match status" value="1"/>
</dbReference>
<dbReference type="EMBL" id="CM035441">
    <property type="protein sequence ID" value="KAH7281360.1"/>
    <property type="molecule type" value="Genomic_DNA"/>
</dbReference>
<evidence type="ECO:0000313" key="15">
    <source>
        <dbReference type="EMBL" id="KAH7281360.1"/>
    </source>
</evidence>
<dbReference type="InterPro" id="IPR016151">
    <property type="entry name" value="DNA_mismatch_repair_MutS_N"/>
</dbReference>
<protein>
    <recommendedName>
        <fullName evidence="3 12">DNA mismatch repair protein MSH3</fullName>
    </recommendedName>
    <alternativeName>
        <fullName evidence="3 12">DNA mismatch repair protein MSH3</fullName>
    </alternativeName>
    <alternativeName>
        <fullName evidence="11">MutS protein homolog 3</fullName>
    </alternativeName>
</protein>
<evidence type="ECO:0000256" key="9">
    <source>
        <dbReference type="ARBA" id="ARBA00023204"/>
    </source>
</evidence>
<keyword evidence="6" id="KW-0227">DNA damage</keyword>
<evidence type="ECO:0000256" key="13">
    <source>
        <dbReference type="SAM" id="MobiDB-lite"/>
    </source>
</evidence>
<name>A0A8T2QCM1_CERRI</name>
<feature type="region of interest" description="Disordered" evidence="13">
    <location>
        <begin position="92"/>
        <end position="132"/>
    </location>
</feature>
<evidence type="ECO:0000256" key="1">
    <source>
        <dbReference type="ARBA" id="ARBA00004123"/>
    </source>
</evidence>
<dbReference type="OMA" id="INMHAAR"/>
<dbReference type="Pfam" id="PF05190">
    <property type="entry name" value="MutS_IV"/>
    <property type="match status" value="1"/>
</dbReference>
<proteinExistence type="inferred from homology"/>
<dbReference type="FunFam" id="3.40.1170.10:FF:000004">
    <property type="entry name" value="DNA mismatch repair protein"/>
    <property type="match status" value="1"/>
</dbReference>
<evidence type="ECO:0000256" key="4">
    <source>
        <dbReference type="ARBA" id="ARBA00022528"/>
    </source>
</evidence>
<dbReference type="SUPFAM" id="SSF48334">
    <property type="entry name" value="DNA repair protein MutS, domain III"/>
    <property type="match status" value="1"/>
</dbReference>
<dbReference type="Gene3D" id="1.10.1420.10">
    <property type="match status" value="2"/>
</dbReference>
<evidence type="ECO:0000256" key="3">
    <source>
        <dbReference type="ARBA" id="ARBA00022151"/>
    </source>
</evidence>
<evidence type="ECO:0000256" key="11">
    <source>
        <dbReference type="ARBA" id="ARBA00029792"/>
    </source>
</evidence>
<keyword evidence="7" id="KW-0067">ATP-binding</keyword>
<sequence length="1235" mass="135798">MKQKQQVISRFFSPRTASLSGSTSPAPRPSPVSAVQWPPAITSRNLQHRVSPSPTKNLGRKRSTSPIRREEGEFVDLHRPKLCSGAVSINQDERVSSQHNDSEELHLSVGSPTYKRRRRKVEEDTEDQIHSNHMNIDFKATSSSPIRNNNVDEAVDIPVSEPARHQMFVKKLLTLADFEGQILKPVKGSCKPEYTPLEQQVVELRAKYKDVLLMVEVGYRYRFFGEDAEIAARVLGIFAYNDHNFITASIPTFRLHFHVRRLVEAGYKVGVVRQTETAAIKAHGGNKLGPFTRDLSALYTRSTLEAAADLGGGESSTEAKNSSKYLMCVVEDVHLIKASGKSTSQIRGVNALADTDSEGSLKGVYDTTIGVIAVETATGDVMYGQFKDTVMRSELEAHLLTCLPAELILACPLASPTEKLLVDYAGPNSNVRIERFSRNTLGDGATLSEVLGFYERAKDREQNHETSATEEKVDEGLEAIMAMPELVVQALAITLRHLKQFGLERVLLLGATFRPFSRVCEMSLSSNTLQQLEILQNNTDGTTKGSLLWLMDHTHTPFGARLFQHWLTHPLRDESLISARLDAVSELADMMGSVGGPQQEGSFPGSGRGGGVVGALSRGHVEVVSGGSHALGDILVALKKIPDVERGITRIFHKTATASEFVAVVQALFTTIRQFQRICSIDEENDMVESSKEKCSVFRSPLLKRLFAAASSSIVSEHASRLLSFLNKEAAVTGDKHNLFICGTGKFPMVEKCKGAVQAAETHLDSLLPNYRKLLKISNLQYMSVSGSTHLIEVPVMQKVPQDWIKICSTKKTNRYHPPEVLKALDTLALAKEELTVECNKAWNSFLADFASYYVDFRATVHALAALDCLYSLAIVSRNQGYCRPEFVQDSSAKLMIEGGRHPVLEATLQEGFVPNDTSLHADLEHCQIITGPNMGGKSCYIRQVALIAIMAQIGSYVPAVSVKLRAFDSIFTRMGASDNIQRGASTFLEELSEASTILRRATPQSLVIMDELGRGTSTHDGVAIAYATLQHLLKNVRCLTLFVTHYPKVAEVTHKFPGEVGSYHVSYLSEENSDVLADNSEQDQGKDGSISVLSNECGKQNAESEGIHKITFLYKLVRGAASRSFGLHVAHLAQLPETCILKASIMAAKLENEVKSRTSFRNRGGEEKLTGVGEGELNKRCNYMCLDNPERTSGMSIVEASEQLSTVLSMLKHPESLLPALKAMQEQVRARIGP</sequence>
<dbReference type="PROSITE" id="PS00486">
    <property type="entry name" value="DNA_MISMATCH_REPAIR_2"/>
    <property type="match status" value="1"/>
</dbReference>
<dbReference type="Gene3D" id="3.40.50.300">
    <property type="entry name" value="P-loop containing nucleotide triphosphate hydrolases"/>
    <property type="match status" value="1"/>
</dbReference>
<dbReference type="Pfam" id="PF05192">
    <property type="entry name" value="MutS_III"/>
    <property type="match status" value="1"/>
</dbReference>
<dbReference type="GO" id="GO:0006298">
    <property type="term" value="P:mismatch repair"/>
    <property type="evidence" value="ECO:0007669"/>
    <property type="project" value="InterPro"/>
</dbReference>
<comment type="caution">
    <text evidence="15">The sequence shown here is derived from an EMBL/GenBank/DDBJ whole genome shotgun (WGS) entry which is preliminary data.</text>
</comment>
<keyword evidence="4" id="KW-0150">Chloroplast</keyword>
<evidence type="ECO:0000256" key="7">
    <source>
        <dbReference type="ARBA" id="ARBA00022840"/>
    </source>
</evidence>
<dbReference type="InterPro" id="IPR045076">
    <property type="entry name" value="MutS"/>
</dbReference>
<dbReference type="PANTHER" id="PTHR11361">
    <property type="entry name" value="DNA MISMATCH REPAIR PROTEIN MUTS FAMILY MEMBER"/>
    <property type="match status" value="1"/>
</dbReference>
<evidence type="ECO:0000259" key="14">
    <source>
        <dbReference type="PROSITE" id="PS00486"/>
    </source>
</evidence>
<feature type="compositionally biased region" description="Basic and acidic residues" evidence="13">
    <location>
        <begin position="92"/>
        <end position="106"/>
    </location>
</feature>
<keyword evidence="10" id="KW-0539">Nucleus</keyword>
<dbReference type="FunFam" id="1.10.1420.10:FF:000004">
    <property type="entry name" value="DNA mismatch repair protein Msh3"/>
    <property type="match status" value="1"/>
</dbReference>
<dbReference type="InterPro" id="IPR036187">
    <property type="entry name" value="DNA_mismatch_repair_MutS_sf"/>
</dbReference>
<dbReference type="OrthoDB" id="10252754at2759"/>
<accession>A0A8T2QCM1</accession>
<dbReference type="GO" id="GO:0006312">
    <property type="term" value="P:mitotic recombination"/>
    <property type="evidence" value="ECO:0007669"/>
    <property type="project" value="TreeGrafter"/>
</dbReference>
<dbReference type="SUPFAM" id="SSF55271">
    <property type="entry name" value="DNA repair protein MutS, domain I"/>
    <property type="match status" value="1"/>
</dbReference>
<feature type="domain" description="DNA mismatch repair proteins mutS family" evidence="14">
    <location>
        <begin position="1006"/>
        <end position="1022"/>
    </location>
</feature>
<comment type="similarity">
    <text evidence="2">Belongs to the DNA mismatch repair MutS family. MSH3 subfamily.</text>
</comment>
<dbReference type="PANTHER" id="PTHR11361:SF122">
    <property type="entry name" value="DNA MISMATCH REPAIR PROTEIN MSH3"/>
    <property type="match status" value="1"/>
</dbReference>
<feature type="compositionally biased region" description="Polar residues" evidence="13">
    <location>
        <begin position="42"/>
        <end position="56"/>
    </location>
</feature>
<evidence type="ECO:0000256" key="8">
    <source>
        <dbReference type="ARBA" id="ARBA00023125"/>
    </source>
</evidence>
<evidence type="ECO:0000256" key="5">
    <source>
        <dbReference type="ARBA" id="ARBA00022741"/>
    </source>
</evidence>
<dbReference type="InterPro" id="IPR007696">
    <property type="entry name" value="DNA_mismatch_repair_MutS_core"/>
</dbReference>
<organism evidence="15 16">
    <name type="scientific">Ceratopteris richardii</name>
    <name type="common">Triangle waterfern</name>
    <dbReference type="NCBI Taxonomy" id="49495"/>
    <lineage>
        <taxon>Eukaryota</taxon>
        <taxon>Viridiplantae</taxon>
        <taxon>Streptophyta</taxon>
        <taxon>Embryophyta</taxon>
        <taxon>Tracheophyta</taxon>
        <taxon>Polypodiopsida</taxon>
        <taxon>Polypodiidae</taxon>
        <taxon>Polypodiales</taxon>
        <taxon>Pteridineae</taxon>
        <taxon>Pteridaceae</taxon>
        <taxon>Parkerioideae</taxon>
        <taxon>Ceratopteris</taxon>
    </lineage>
</organism>
<dbReference type="InterPro" id="IPR000432">
    <property type="entry name" value="DNA_mismatch_repair_MutS_C"/>
</dbReference>
<dbReference type="Pfam" id="PF01624">
    <property type="entry name" value="MutS_I"/>
    <property type="match status" value="1"/>
</dbReference>
<evidence type="ECO:0000313" key="16">
    <source>
        <dbReference type="Proteomes" id="UP000825935"/>
    </source>
</evidence>
<evidence type="ECO:0000256" key="12">
    <source>
        <dbReference type="ARBA" id="ARBA00073774"/>
    </source>
</evidence>
<keyword evidence="5" id="KW-0547">Nucleotide-binding</keyword>
<dbReference type="SUPFAM" id="SSF52540">
    <property type="entry name" value="P-loop containing nucleoside triphosphate hydrolases"/>
    <property type="match status" value="1"/>
</dbReference>
<dbReference type="GO" id="GO:0005634">
    <property type="term" value="C:nucleus"/>
    <property type="evidence" value="ECO:0007669"/>
    <property type="project" value="UniProtKB-SubCell"/>
</dbReference>
<dbReference type="GO" id="GO:0030983">
    <property type="term" value="F:mismatched DNA binding"/>
    <property type="evidence" value="ECO:0007669"/>
    <property type="project" value="UniProtKB-UniRule"/>
</dbReference>
<dbReference type="InterPro" id="IPR036678">
    <property type="entry name" value="MutS_con_dom_sf"/>
</dbReference>
<dbReference type="AlphaFoldDB" id="A0A8T2QCM1"/>
<evidence type="ECO:0000256" key="2">
    <source>
        <dbReference type="ARBA" id="ARBA00007094"/>
    </source>
</evidence>
<dbReference type="SMART" id="SM00533">
    <property type="entry name" value="MUTSd"/>
    <property type="match status" value="1"/>
</dbReference>
<dbReference type="Gene3D" id="3.40.1170.10">
    <property type="entry name" value="DNA repair protein MutS, domain I"/>
    <property type="match status" value="1"/>
</dbReference>
<dbReference type="GO" id="GO:0005524">
    <property type="term" value="F:ATP binding"/>
    <property type="evidence" value="ECO:0007669"/>
    <property type="project" value="UniProtKB-UniRule"/>
</dbReference>
<evidence type="ECO:0000256" key="10">
    <source>
        <dbReference type="ARBA" id="ARBA00023242"/>
    </source>
</evidence>
<dbReference type="SMART" id="SM00534">
    <property type="entry name" value="MUTSac"/>
    <property type="match status" value="1"/>
</dbReference>
<dbReference type="FunFam" id="3.30.420.110:FF:000010">
    <property type="entry name" value="DNA mismatch repair protein"/>
    <property type="match status" value="1"/>
</dbReference>
<keyword evidence="4" id="KW-0934">Plastid</keyword>
<dbReference type="InterPro" id="IPR007695">
    <property type="entry name" value="DNA_mismatch_repair_MutS-lik_N"/>
</dbReference>
<keyword evidence="8" id="KW-0238">DNA-binding</keyword>
<gene>
    <name evidence="15" type="ORF">KP509_36G043400</name>
</gene>